<dbReference type="KEGG" id="sapo:SAPIO_CDS6480"/>
<evidence type="ECO:0000313" key="5">
    <source>
        <dbReference type="Proteomes" id="UP000028545"/>
    </source>
</evidence>
<gene>
    <name evidence="4" type="ORF">SAPIO_CDS6480</name>
</gene>
<organism evidence="4 5">
    <name type="scientific">Pseudallescheria apiosperma</name>
    <name type="common">Scedosporium apiospermum</name>
    <dbReference type="NCBI Taxonomy" id="563466"/>
    <lineage>
        <taxon>Eukaryota</taxon>
        <taxon>Fungi</taxon>
        <taxon>Dikarya</taxon>
        <taxon>Ascomycota</taxon>
        <taxon>Pezizomycotina</taxon>
        <taxon>Sordariomycetes</taxon>
        <taxon>Hypocreomycetidae</taxon>
        <taxon>Microascales</taxon>
        <taxon>Microascaceae</taxon>
        <taxon>Scedosporium</taxon>
    </lineage>
</organism>
<name>A0A084G401_PSEDA</name>
<dbReference type="HOGENOM" id="CLU_1103311_0_0_1"/>
<dbReference type="AlphaFoldDB" id="A0A084G401"/>
<dbReference type="GO" id="GO:0008810">
    <property type="term" value="F:cellulase activity"/>
    <property type="evidence" value="ECO:0007669"/>
    <property type="project" value="InterPro"/>
</dbReference>
<keyword evidence="2" id="KW-0119">Carbohydrate metabolism</keyword>
<accession>A0A084G401</accession>
<feature type="signal peptide" evidence="3">
    <location>
        <begin position="1"/>
        <end position="17"/>
    </location>
</feature>
<evidence type="ECO:0000256" key="2">
    <source>
        <dbReference type="RuleBase" id="RU361163"/>
    </source>
</evidence>
<sequence>MKASTILGFFLAGLVAAVDPIENCIANGTIQANGYTLRNAQFNPQAIGNQCISDLSPVEAPSLAWPTHWNWAASHSESATSFANAQLNFAATPLSSIASIRSNWYFTSQIDPDSVASIAYYLFAGATCNGPPAFEIQIRLASYGEPPIVSSLGDEGSPKPAYVICSRGVSYRLYKGTERGLTVFTFVASGNLDEYSGDLRVFLRILESKGELPETQCLTRIHAGAQVFDGVGALKTLIYSTSIGVSSYGVIN</sequence>
<dbReference type="Proteomes" id="UP000028545">
    <property type="component" value="Unassembled WGS sequence"/>
</dbReference>
<keyword evidence="2" id="KW-0378">Hydrolase</keyword>
<dbReference type="Gene3D" id="2.60.120.180">
    <property type="match status" value="1"/>
</dbReference>
<dbReference type="InterPro" id="IPR013320">
    <property type="entry name" value="ConA-like_dom_sf"/>
</dbReference>
<dbReference type="OrthoDB" id="95118at2759"/>
<evidence type="ECO:0000256" key="1">
    <source>
        <dbReference type="ARBA" id="ARBA00005519"/>
    </source>
</evidence>
<dbReference type="RefSeq" id="XP_016641862.1">
    <property type="nucleotide sequence ID" value="XM_016788571.1"/>
</dbReference>
<protein>
    <submittedName>
        <fullName evidence="4">Uncharacterized protein</fullName>
    </submittedName>
</protein>
<dbReference type="SUPFAM" id="SSF49899">
    <property type="entry name" value="Concanavalin A-like lectins/glucanases"/>
    <property type="match status" value="1"/>
</dbReference>
<dbReference type="Pfam" id="PF01670">
    <property type="entry name" value="Glyco_hydro_12"/>
    <property type="match status" value="1"/>
</dbReference>
<evidence type="ECO:0000313" key="4">
    <source>
        <dbReference type="EMBL" id="KEZ42063.1"/>
    </source>
</evidence>
<keyword evidence="2" id="KW-0624">Polysaccharide degradation</keyword>
<feature type="chain" id="PRO_5001775177" evidence="3">
    <location>
        <begin position="18"/>
        <end position="252"/>
    </location>
</feature>
<keyword evidence="3" id="KW-0732">Signal</keyword>
<dbReference type="GeneID" id="27725552"/>
<dbReference type="PANTHER" id="PTHR34002">
    <property type="entry name" value="BLR1656 PROTEIN"/>
    <property type="match status" value="1"/>
</dbReference>
<dbReference type="InterPro" id="IPR013319">
    <property type="entry name" value="GH11/12"/>
</dbReference>
<dbReference type="PANTHER" id="PTHR34002:SF9">
    <property type="entry name" value="XYLOGLUCAN-SPECIFIC ENDO-BETA-1,4-GLUCANASE A"/>
    <property type="match status" value="1"/>
</dbReference>
<keyword evidence="2" id="KW-0326">Glycosidase</keyword>
<dbReference type="OMA" id="HTWNLYS"/>
<comment type="similarity">
    <text evidence="1 2">Belongs to the glycosyl hydrolase 12 (cellulase H) family.</text>
</comment>
<dbReference type="VEuPathDB" id="FungiDB:SAPIO_CDS6480"/>
<keyword evidence="5" id="KW-1185">Reference proteome</keyword>
<proteinExistence type="inferred from homology"/>
<comment type="caution">
    <text evidence="4">The sequence shown here is derived from an EMBL/GenBank/DDBJ whole genome shotgun (WGS) entry which is preliminary data.</text>
</comment>
<dbReference type="EMBL" id="JOWA01000103">
    <property type="protein sequence ID" value="KEZ42063.1"/>
    <property type="molecule type" value="Genomic_DNA"/>
</dbReference>
<reference evidence="4 5" key="1">
    <citation type="journal article" date="2014" name="Genome Announc.">
        <title>Draft genome sequence of the pathogenic fungus Scedosporium apiospermum.</title>
        <authorList>
            <person name="Vandeputte P."/>
            <person name="Ghamrawi S."/>
            <person name="Rechenmann M."/>
            <person name="Iltis A."/>
            <person name="Giraud S."/>
            <person name="Fleury M."/>
            <person name="Thornton C."/>
            <person name="Delhaes L."/>
            <person name="Meyer W."/>
            <person name="Papon N."/>
            <person name="Bouchara J.P."/>
        </authorList>
    </citation>
    <scope>NUCLEOTIDE SEQUENCE [LARGE SCALE GENOMIC DNA]</scope>
    <source>
        <strain evidence="4 5">IHEM 14462</strain>
    </source>
</reference>
<dbReference type="GO" id="GO:0000272">
    <property type="term" value="P:polysaccharide catabolic process"/>
    <property type="evidence" value="ECO:0007669"/>
    <property type="project" value="UniProtKB-KW"/>
</dbReference>
<dbReference type="InterPro" id="IPR002594">
    <property type="entry name" value="GH12"/>
</dbReference>
<evidence type="ECO:0000256" key="3">
    <source>
        <dbReference type="SAM" id="SignalP"/>
    </source>
</evidence>